<feature type="region of interest" description="Disordered" evidence="1">
    <location>
        <begin position="339"/>
        <end position="359"/>
    </location>
</feature>
<protein>
    <submittedName>
        <fullName evidence="2">Uncharacterized protein</fullName>
    </submittedName>
</protein>
<evidence type="ECO:0000256" key="1">
    <source>
        <dbReference type="SAM" id="MobiDB-lite"/>
    </source>
</evidence>
<dbReference type="EMBL" id="JADPUN010000148">
    <property type="protein sequence ID" value="MBF9130253.1"/>
    <property type="molecule type" value="Genomic_DNA"/>
</dbReference>
<dbReference type="Proteomes" id="UP000638560">
    <property type="component" value="Unassembled WGS sequence"/>
</dbReference>
<comment type="caution">
    <text evidence="2">The sequence shown here is derived from an EMBL/GenBank/DDBJ whole genome shotgun (WGS) entry which is preliminary data.</text>
</comment>
<evidence type="ECO:0000313" key="2">
    <source>
        <dbReference type="EMBL" id="MBF9130253.1"/>
    </source>
</evidence>
<dbReference type="RefSeq" id="WP_196201830.1">
    <property type="nucleotide sequence ID" value="NZ_JADPUN010000148.1"/>
</dbReference>
<keyword evidence="3" id="KW-1185">Reference proteome</keyword>
<sequence>MPDPALYVVVRRGRHEFRLDRSGALSLPASLFDGPDAWRDPKGRVEAEPYDEVWASGGVLLDHDRRLLRWYNRQGIANDSAGLRRAVLPLLGWRWPGWTVEHADHGYVDVIAGLPVDGGTLLMPDRPLRGLTIADLVAGMNAPSGVLGRPLSLDEYVAAVDPFEHLSHLRGYELTVVSVRDVEGTVRDHVGGMSLTPLLATGPELLTMLRDLPTVTVPGEQYVDGGVFVDVAGRTVTAWQGRSGRLASARLAERWPGWLLSVHHEGLPGHLRRSGRNDAPLRLPWRTVLAEACLMFDHDVGRAEKDFAALLRDGAAWPGRPGLTGRRLAVLHRLCVTRSGADPGPDPDSASPVASPGQR</sequence>
<accession>A0ABS0GW91</accession>
<reference evidence="2 3" key="1">
    <citation type="submission" date="2020-11" db="EMBL/GenBank/DDBJ databases">
        <title>A novel isolate from a Black sea contaminated sediment with potential to produce alkanes: Plantactinospora alkalitolerans sp. nov.</title>
        <authorList>
            <person name="Carro L."/>
            <person name="Veyisoglu A."/>
            <person name="Guven K."/>
            <person name="Schumann P."/>
            <person name="Klenk H.-P."/>
            <person name="Sahin N."/>
        </authorList>
    </citation>
    <scope>NUCLEOTIDE SEQUENCE [LARGE SCALE GENOMIC DNA]</scope>
    <source>
        <strain evidence="2 3">S1510</strain>
    </source>
</reference>
<name>A0ABS0GW91_9ACTN</name>
<organism evidence="2 3">
    <name type="scientific">Plantactinospora alkalitolerans</name>
    <dbReference type="NCBI Taxonomy" id="2789879"/>
    <lineage>
        <taxon>Bacteria</taxon>
        <taxon>Bacillati</taxon>
        <taxon>Actinomycetota</taxon>
        <taxon>Actinomycetes</taxon>
        <taxon>Micromonosporales</taxon>
        <taxon>Micromonosporaceae</taxon>
        <taxon>Plantactinospora</taxon>
    </lineage>
</organism>
<gene>
    <name evidence="2" type="ORF">I0C86_15000</name>
</gene>
<proteinExistence type="predicted"/>
<evidence type="ECO:0000313" key="3">
    <source>
        <dbReference type="Proteomes" id="UP000638560"/>
    </source>
</evidence>